<organism evidence="2">
    <name type="scientific">Culex pipiens</name>
    <name type="common">House mosquito</name>
    <dbReference type="NCBI Taxonomy" id="7175"/>
    <lineage>
        <taxon>Eukaryota</taxon>
        <taxon>Metazoa</taxon>
        <taxon>Ecdysozoa</taxon>
        <taxon>Arthropoda</taxon>
        <taxon>Hexapoda</taxon>
        <taxon>Insecta</taxon>
        <taxon>Pterygota</taxon>
        <taxon>Neoptera</taxon>
        <taxon>Endopterygota</taxon>
        <taxon>Diptera</taxon>
        <taxon>Nematocera</taxon>
        <taxon>Culicoidea</taxon>
        <taxon>Culicidae</taxon>
        <taxon>Culicinae</taxon>
        <taxon>Culicini</taxon>
        <taxon>Culex</taxon>
        <taxon>Culex</taxon>
    </lineage>
</organism>
<feature type="region of interest" description="Disordered" evidence="1">
    <location>
        <begin position="26"/>
        <end position="68"/>
    </location>
</feature>
<evidence type="ECO:0000313" key="2">
    <source>
        <dbReference type="EMBL" id="CAG6568145.1"/>
    </source>
</evidence>
<protein>
    <submittedName>
        <fullName evidence="2">(northern house mosquito) hypothetical protein</fullName>
    </submittedName>
</protein>
<dbReference type="EMBL" id="HBUE01173722">
    <property type="protein sequence ID" value="CAG6516646.1"/>
    <property type="molecule type" value="Transcribed_RNA"/>
</dbReference>
<feature type="compositionally biased region" description="Basic and acidic residues" evidence="1">
    <location>
        <begin position="86"/>
        <end position="95"/>
    </location>
</feature>
<feature type="compositionally biased region" description="Basic and acidic residues" evidence="1">
    <location>
        <begin position="46"/>
        <end position="65"/>
    </location>
</feature>
<reference evidence="2" key="1">
    <citation type="submission" date="2021-05" db="EMBL/GenBank/DDBJ databases">
        <authorList>
            <person name="Alioto T."/>
            <person name="Alioto T."/>
            <person name="Gomez Garrido J."/>
        </authorList>
    </citation>
    <scope>NUCLEOTIDE SEQUENCE</scope>
</reference>
<proteinExistence type="predicted"/>
<sequence>MYFIGVAPFTTASNIRKFQNSNIRRVLQKSDQNRPLERTPPNPKLDQPRPERRPPAAHPNHRDLFEGDLADGQQCRIGCVIDVHGKRPGKGDRELGAQYGSGSREFPPAAANAAHLQQLTGGQMREDLGQCLRR</sequence>
<feature type="region of interest" description="Disordered" evidence="1">
    <location>
        <begin position="86"/>
        <end position="105"/>
    </location>
</feature>
<name>A0A8D8J6V9_CULPI</name>
<dbReference type="EMBL" id="HBUE01279192">
    <property type="protein sequence ID" value="CAG6568145.1"/>
    <property type="molecule type" value="Transcribed_RNA"/>
</dbReference>
<accession>A0A8D8J6V9</accession>
<evidence type="ECO:0000256" key="1">
    <source>
        <dbReference type="SAM" id="MobiDB-lite"/>
    </source>
</evidence>
<dbReference type="AlphaFoldDB" id="A0A8D8J6V9"/>